<feature type="binding site" evidence="10">
    <location>
        <begin position="153"/>
        <end position="156"/>
    </location>
    <ligand>
        <name>substrate</name>
    </ligand>
</feature>
<name>A0A0R1WSQ2_9LACO</name>
<dbReference type="GO" id="GO:0000166">
    <property type="term" value="F:nucleotide binding"/>
    <property type="evidence" value="ECO:0007669"/>
    <property type="project" value="UniProtKB-KW"/>
</dbReference>
<comment type="cofactor">
    <cofactor evidence="10">
        <name>Mg(2+)</name>
        <dbReference type="ChEBI" id="CHEBI:18420"/>
    </cofactor>
    <text evidence="10">Binds 1 Mg(2+) ion per subunit.</text>
</comment>
<dbReference type="AlphaFoldDB" id="A0A0R1WSQ2"/>
<dbReference type="GO" id="GO:0009146">
    <property type="term" value="P:purine nucleoside triphosphate catabolic process"/>
    <property type="evidence" value="ECO:0007669"/>
    <property type="project" value="UniProtKB-UniRule"/>
</dbReference>
<dbReference type="InterPro" id="IPR002637">
    <property type="entry name" value="RdgB/HAM1"/>
</dbReference>
<dbReference type="HAMAP" id="MF_01405">
    <property type="entry name" value="Non_canon_purine_NTPase"/>
    <property type="match status" value="1"/>
</dbReference>
<dbReference type="RefSeq" id="WP_056938382.1">
    <property type="nucleotide sequence ID" value="NZ_AZGD01000090.1"/>
</dbReference>
<comment type="caution">
    <text evidence="12">The sequence shown here is derived from an EMBL/GenBank/DDBJ whole genome shotgun (WGS) entry which is preliminary data.</text>
</comment>
<comment type="catalytic activity">
    <reaction evidence="8 10">
        <text>dITP + H2O = dIMP + diphosphate + H(+)</text>
        <dbReference type="Rhea" id="RHEA:28342"/>
        <dbReference type="ChEBI" id="CHEBI:15377"/>
        <dbReference type="ChEBI" id="CHEBI:15378"/>
        <dbReference type="ChEBI" id="CHEBI:33019"/>
        <dbReference type="ChEBI" id="CHEBI:61194"/>
        <dbReference type="ChEBI" id="CHEBI:61382"/>
        <dbReference type="EC" id="3.6.1.66"/>
    </reaction>
</comment>
<evidence type="ECO:0000256" key="5">
    <source>
        <dbReference type="ARBA" id="ARBA00022801"/>
    </source>
</evidence>
<keyword evidence="13" id="KW-1185">Reference proteome</keyword>
<evidence type="ECO:0000256" key="8">
    <source>
        <dbReference type="ARBA" id="ARBA00051875"/>
    </source>
</evidence>
<dbReference type="CDD" id="cd00515">
    <property type="entry name" value="HAM1"/>
    <property type="match status" value="1"/>
</dbReference>
<evidence type="ECO:0000256" key="7">
    <source>
        <dbReference type="ARBA" id="ARBA00023080"/>
    </source>
</evidence>
<dbReference type="Pfam" id="PF01725">
    <property type="entry name" value="Ham1p_like"/>
    <property type="match status" value="1"/>
</dbReference>
<dbReference type="GO" id="GO:0017111">
    <property type="term" value="F:ribonucleoside triphosphate phosphatase activity"/>
    <property type="evidence" value="ECO:0007669"/>
    <property type="project" value="InterPro"/>
</dbReference>
<evidence type="ECO:0000256" key="11">
    <source>
        <dbReference type="RuleBase" id="RU003781"/>
    </source>
</evidence>
<evidence type="ECO:0000256" key="4">
    <source>
        <dbReference type="ARBA" id="ARBA00022741"/>
    </source>
</evidence>
<dbReference type="GO" id="GO:0005829">
    <property type="term" value="C:cytosol"/>
    <property type="evidence" value="ECO:0007669"/>
    <property type="project" value="TreeGrafter"/>
</dbReference>
<organism evidence="12 13">
    <name type="scientific">Ligilactobacillus hayakitensis DSM 18933 = JCM 14209</name>
    <dbReference type="NCBI Taxonomy" id="1423755"/>
    <lineage>
        <taxon>Bacteria</taxon>
        <taxon>Bacillati</taxon>
        <taxon>Bacillota</taxon>
        <taxon>Bacilli</taxon>
        <taxon>Lactobacillales</taxon>
        <taxon>Lactobacillaceae</taxon>
        <taxon>Ligilactobacillus</taxon>
    </lineage>
</organism>
<feature type="binding site" evidence="10">
    <location>
        <position position="71"/>
    </location>
    <ligand>
        <name>Mg(2+)</name>
        <dbReference type="ChEBI" id="CHEBI:18420"/>
    </ligand>
</feature>
<dbReference type="STRING" id="1423755.FC40_GL000544"/>
<dbReference type="NCBIfam" id="TIGR00042">
    <property type="entry name" value="RdgB/HAM1 family non-canonical purine NTP pyrophosphatase"/>
    <property type="match status" value="1"/>
</dbReference>
<evidence type="ECO:0000256" key="2">
    <source>
        <dbReference type="ARBA" id="ARBA00011738"/>
    </source>
</evidence>
<keyword evidence="5 10" id="KW-0378">Hydrolase</keyword>
<feature type="binding site" evidence="10">
    <location>
        <position position="72"/>
    </location>
    <ligand>
        <name>substrate</name>
    </ligand>
</feature>
<dbReference type="GO" id="GO:0035870">
    <property type="term" value="F:dITP diphosphatase activity"/>
    <property type="evidence" value="ECO:0007669"/>
    <property type="project" value="UniProtKB-UniRule"/>
</dbReference>
<dbReference type="Proteomes" id="UP000051054">
    <property type="component" value="Unassembled WGS sequence"/>
</dbReference>
<feature type="binding site" evidence="10">
    <location>
        <begin position="9"/>
        <end position="14"/>
    </location>
    <ligand>
        <name>substrate</name>
    </ligand>
</feature>
<keyword evidence="7 10" id="KW-0546">Nucleotide metabolism</keyword>
<dbReference type="InterPro" id="IPR029001">
    <property type="entry name" value="ITPase-like_fam"/>
</dbReference>
<evidence type="ECO:0000313" key="12">
    <source>
        <dbReference type="EMBL" id="KRM18761.1"/>
    </source>
</evidence>
<reference evidence="12 13" key="1">
    <citation type="journal article" date="2015" name="Genome Announc.">
        <title>Expanding the biotechnology potential of lactobacilli through comparative genomics of 213 strains and associated genera.</title>
        <authorList>
            <person name="Sun Z."/>
            <person name="Harris H.M."/>
            <person name="McCann A."/>
            <person name="Guo C."/>
            <person name="Argimon S."/>
            <person name="Zhang W."/>
            <person name="Yang X."/>
            <person name="Jeffery I.B."/>
            <person name="Cooney J.C."/>
            <person name="Kagawa T.F."/>
            <person name="Liu W."/>
            <person name="Song Y."/>
            <person name="Salvetti E."/>
            <person name="Wrobel A."/>
            <person name="Rasinkangas P."/>
            <person name="Parkhill J."/>
            <person name="Rea M.C."/>
            <person name="O'Sullivan O."/>
            <person name="Ritari J."/>
            <person name="Douillard F.P."/>
            <person name="Paul Ross R."/>
            <person name="Yang R."/>
            <person name="Briner A.E."/>
            <person name="Felis G.E."/>
            <person name="de Vos W.M."/>
            <person name="Barrangou R."/>
            <person name="Klaenhammer T.R."/>
            <person name="Caufield P.W."/>
            <person name="Cui Y."/>
            <person name="Zhang H."/>
            <person name="O'Toole P.W."/>
        </authorList>
    </citation>
    <scope>NUCLEOTIDE SEQUENCE [LARGE SCALE GENOMIC DNA]</scope>
    <source>
        <strain evidence="12 13">DSM 18933</strain>
    </source>
</reference>
<comment type="catalytic activity">
    <reaction evidence="10">
        <text>ITP + H2O = IMP + diphosphate + H(+)</text>
        <dbReference type="Rhea" id="RHEA:29399"/>
        <dbReference type="ChEBI" id="CHEBI:15377"/>
        <dbReference type="ChEBI" id="CHEBI:15378"/>
        <dbReference type="ChEBI" id="CHEBI:33019"/>
        <dbReference type="ChEBI" id="CHEBI:58053"/>
        <dbReference type="ChEBI" id="CHEBI:61402"/>
        <dbReference type="EC" id="3.6.1.66"/>
    </reaction>
</comment>
<dbReference type="GO" id="GO:0009117">
    <property type="term" value="P:nucleotide metabolic process"/>
    <property type="evidence" value="ECO:0007669"/>
    <property type="project" value="UniProtKB-KW"/>
</dbReference>
<comment type="function">
    <text evidence="10">Pyrophosphatase that catalyzes the hydrolysis of nucleoside triphosphates to their monophosphate derivatives, with a high preference for the non-canonical purine nucleotides XTP (xanthosine triphosphate), dITP (deoxyinosine triphosphate) and ITP. Seems to function as a house-cleaning enzyme that removes non-canonical purine nucleotides from the nucleotide pool, thus preventing their incorporation into DNA/RNA and avoiding chromosomal lesions.</text>
</comment>
<comment type="similarity">
    <text evidence="1 10 11">Belongs to the HAM1 NTPase family.</text>
</comment>
<dbReference type="InterPro" id="IPR020922">
    <property type="entry name" value="dITP/XTP_pyrophosphatase"/>
</dbReference>
<dbReference type="EC" id="3.6.1.66" evidence="10"/>
<dbReference type="GO" id="GO:0036222">
    <property type="term" value="F:XTP diphosphatase activity"/>
    <property type="evidence" value="ECO:0007669"/>
    <property type="project" value="UniProtKB-UniRule"/>
</dbReference>
<dbReference type="PATRIC" id="fig|1423755.3.peg.597"/>
<dbReference type="EMBL" id="AZGD01000090">
    <property type="protein sequence ID" value="KRM18761.1"/>
    <property type="molecule type" value="Genomic_DNA"/>
</dbReference>
<evidence type="ECO:0000256" key="9">
    <source>
        <dbReference type="ARBA" id="ARBA00052017"/>
    </source>
</evidence>
<evidence type="ECO:0000256" key="6">
    <source>
        <dbReference type="ARBA" id="ARBA00022842"/>
    </source>
</evidence>
<dbReference type="NCBIfam" id="NF011397">
    <property type="entry name" value="PRK14822.1"/>
    <property type="match status" value="1"/>
</dbReference>
<dbReference type="SUPFAM" id="SSF52972">
    <property type="entry name" value="ITPase-like"/>
    <property type="match status" value="1"/>
</dbReference>
<evidence type="ECO:0000256" key="10">
    <source>
        <dbReference type="HAMAP-Rule" id="MF_01405"/>
    </source>
</evidence>
<evidence type="ECO:0000256" key="1">
    <source>
        <dbReference type="ARBA" id="ARBA00008023"/>
    </source>
</evidence>
<feature type="binding site" evidence="10">
    <location>
        <position position="176"/>
    </location>
    <ligand>
        <name>substrate</name>
    </ligand>
</feature>
<evidence type="ECO:0000256" key="3">
    <source>
        <dbReference type="ARBA" id="ARBA00022723"/>
    </source>
</evidence>
<feature type="binding site" evidence="10">
    <location>
        <begin position="181"/>
        <end position="182"/>
    </location>
    <ligand>
        <name>substrate</name>
    </ligand>
</feature>
<feature type="active site" description="Proton acceptor" evidence="10">
    <location>
        <position position="71"/>
    </location>
</feature>
<comment type="catalytic activity">
    <reaction evidence="9 10">
        <text>XTP + H2O = XMP + diphosphate + H(+)</text>
        <dbReference type="Rhea" id="RHEA:28610"/>
        <dbReference type="ChEBI" id="CHEBI:15377"/>
        <dbReference type="ChEBI" id="CHEBI:15378"/>
        <dbReference type="ChEBI" id="CHEBI:33019"/>
        <dbReference type="ChEBI" id="CHEBI:57464"/>
        <dbReference type="ChEBI" id="CHEBI:61314"/>
        <dbReference type="EC" id="3.6.1.66"/>
    </reaction>
</comment>
<comment type="subunit">
    <text evidence="2 10">Homodimer.</text>
</comment>
<accession>A0A0R1WSQ2</accession>
<dbReference type="GO" id="GO:0046872">
    <property type="term" value="F:metal ion binding"/>
    <property type="evidence" value="ECO:0007669"/>
    <property type="project" value="UniProtKB-KW"/>
</dbReference>
<keyword evidence="6 10" id="KW-0460">Magnesium</keyword>
<dbReference type="PANTHER" id="PTHR11067:SF9">
    <property type="entry name" value="INOSINE TRIPHOSPHATE PYROPHOSPHATASE"/>
    <property type="match status" value="1"/>
</dbReference>
<dbReference type="Gene3D" id="3.90.950.10">
    <property type="match status" value="1"/>
</dbReference>
<comment type="caution">
    <text evidence="10">Lacks conserved residue(s) required for the propagation of feature annotation.</text>
</comment>
<keyword evidence="3 10" id="KW-0479">Metal-binding</keyword>
<protein>
    <recommendedName>
        <fullName evidence="10">dITP/XTP pyrophosphatase</fullName>
        <ecNumber evidence="10">3.6.1.66</ecNumber>
    </recommendedName>
    <alternativeName>
        <fullName evidence="10">Non-canonical purine NTP pyrophosphatase</fullName>
    </alternativeName>
    <alternativeName>
        <fullName evidence="10">Non-standard purine NTP pyrophosphatase</fullName>
    </alternativeName>
    <alternativeName>
        <fullName evidence="10">Nucleoside-triphosphate diphosphatase</fullName>
    </alternativeName>
    <alternativeName>
        <fullName evidence="10">Nucleoside-triphosphate pyrophosphatase</fullName>
        <shortName evidence="10">NTPase</shortName>
    </alternativeName>
</protein>
<dbReference type="GO" id="GO:0036220">
    <property type="term" value="F:ITP diphosphatase activity"/>
    <property type="evidence" value="ECO:0007669"/>
    <property type="project" value="UniProtKB-UniRule"/>
</dbReference>
<dbReference type="PANTHER" id="PTHR11067">
    <property type="entry name" value="INOSINE TRIPHOSPHATE PYROPHOSPHATASE/HAM1 PROTEIN"/>
    <property type="match status" value="1"/>
</dbReference>
<gene>
    <name evidence="12" type="ORF">FC40_GL000544</name>
</gene>
<proteinExistence type="inferred from homology"/>
<evidence type="ECO:0000313" key="13">
    <source>
        <dbReference type="Proteomes" id="UP000051054"/>
    </source>
</evidence>
<dbReference type="eggNOG" id="COG0127">
    <property type="taxonomic scope" value="Bacteria"/>
</dbReference>
<sequence length="199" mass="22137">MLSEILIATKNVGKAAEFKRIFGEKGITVKTLLDLPDVPEIIEDGKTFEENALKKAQTLTDKLNMAVLADDSGLSIDYLNGQPGVYSARYAGDHNDAANRQKVLEKLKGVDDTNRGAHFNCALVVTSPDKKPLVKVGIVDGRITTSEKGENGFGYDSIFYYPEYKRTFAELTQDEKNKISHRGRAIEKLMESFDGWMKN</sequence>
<keyword evidence="4 10" id="KW-0547">Nucleotide-binding</keyword>
<dbReference type="FunFam" id="3.90.950.10:FF:000001">
    <property type="entry name" value="dITP/XTP pyrophosphatase"/>
    <property type="match status" value="1"/>
</dbReference>